<gene>
    <name evidence="3" type="ordered locus">W5S_4492</name>
    <name evidence="5" type="ORF">C5E00_16605</name>
    <name evidence="4" type="ORF">F6Q06_14275</name>
</gene>
<evidence type="ECO:0000313" key="5">
    <source>
        <dbReference type="EMBL" id="RKO78278.1"/>
    </source>
</evidence>
<dbReference type="AlphaFoldDB" id="A0A0H3I991"/>
<dbReference type="EMBL" id="CP003415">
    <property type="protein sequence ID" value="AFI92538.1"/>
    <property type="molecule type" value="Genomic_DNA"/>
</dbReference>
<protein>
    <submittedName>
        <fullName evidence="4">Barstar family protein</fullName>
    </submittedName>
    <submittedName>
        <fullName evidence="3 5">Ribonuclease inhibitor</fullName>
    </submittedName>
</protein>
<dbReference type="InterPro" id="IPR035905">
    <property type="entry name" value="Barstar-like_sf"/>
</dbReference>
<dbReference type="SUPFAM" id="SSF52038">
    <property type="entry name" value="Barstar-related"/>
    <property type="match status" value="1"/>
</dbReference>
<dbReference type="Proteomes" id="UP000269665">
    <property type="component" value="Unassembled WGS sequence"/>
</dbReference>
<feature type="domain" description="Barstar (barnase inhibitor)" evidence="2">
    <location>
        <begin position="1"/>
        <end position="93"/>
    </location>
</feature>
<reference evidence="3" key="2">
    <citation type="submission" date="2012-03" db="EMBL/GenBank/DDBJ databases">
        <authorList>
            <person name="Koskinen P."/>
            <person name="Laine P."/>
            <person name="Niemi O."/>
            <person name="Nykyri J."/>
            <person name="Harjunpaa H."/>
            <person name="Auvinen P."/>
            <person name="Paulin L."/>
            <person name="Pirhonen M."/>
            <person name="Palva T."/>
            <person name="Holm L."/>
        </authorList>
    </citation>
    <scope>NUCLEOTIDE SEQUENCE</scope>
    <source>
        <strain evidence="3">SCC3193</strain>
    </source>
</reference>
<evidence type="ECO:0000313" key="6">
    <source>
        <dbReference type="Proteomes" id="UP000008044"/>
    </source>
</evidence>
<dbReference type="KEGG" id="pec:W5S_4492"/>
<reference evidence="4" key="5">
    <citation type="submission" date="2024-05" db="EMBL/GenBank/DDBJ databases">
        <title>Identification of Pectobacterium versatile causing blackleg of potato from New York State with a whole genome sequencing approach.</title>
        <authorList>
            <person name="Ma X."/>
            <person name="Swingle B."/>
        </authorList>
    </citation>
    <scope>NUCLEOTIDE SEQUENCE</scope>
    <source>
        <strain evidence="4">NY1588A</strain>
    </source>
</reference>
<dbReference type="Gene3D" id="3.30.370.10">
    <property type="entry name" value="Barstar-like"/>
    <property type="match status" value="1"/>
</dbReference>
<dbReference type="KEGG" id="ppar:A8F97_19745"/>
<evidence type="ECO:0000313" key="3">
    <source>
        <dbReference type="EMBL" id="AFI92538.1"/>
    </source>
</evidence>
<dbReference type="RefSeq" id="WP_014701918.1">
    <property type="nucleotide sequence ID" value="NC_017845.1"/>
</dbReference>
<reference evidence="5 7" key="3">
    <citation type="journal article" date="2018" name="BMC Genomics">
        <title>High genomic variability in the plant pathogenic bacterium Pectobacterium parmentieri deciphered from de novo assembled complete genomes.</title>
        <authorList>
            <person name="Zoledowska S."/>
            <person name="Motyka-Pomagruk A."/>
            <person name="Sledz W."/>
            <person name="Mengoni A."/>
            <person name="Lojkowska E."/>
        </authorList>
    </citation>
    <scope>NUCLEOTIDE SEQUENCE [LARGE SCALE GENOMIC DNA]</scope>
    <source>
        <strain evidence="5 7">IFB5626</strain>
    </source>
</reference>
<reference evidence="8" key="4">
    <citation type="submission" date="2023-07" db="EMBL/GenBank/DDBJ databases">
        <title>Identification of Pectobacterium versatile causing blackleg of potato from New York State with a whole genome sequencing approach.</title>
        <authorList>
            <person name="Ma X."/>
            <person name="Swingle B."/>
        </authorList>
    </citation>
    <scope>NUCLEOTIDE SEQUENCE [LARGE SCALE GENOMIC DNA]</scope>
    <source>
        <strain evidence="8">NY1588A</strain>
    </source>
</reference>
<dbReference type="OMA" id="MIPIDEC"/>
<evidence type="ECO:0000313" key="8">
    <source>
        <dbReference type="Proteomes" id="UP001194579"/>
    </source>
</evidence>
<proteinExistence type="inferred from homology"/>
<comment type="similarity">
    <text evidence="1">Belongs to the barstar family.</text>
</comment>
<reference evidence="3 6" key="1">
    <citation type="journal article" date="2012" name="J. Bacteriol.">
        <title>Genome sequence of Pectobacterium sp. strain SCC3193.</title>
        <authorList>
            <person name="Koskinen J.P."/>
            <person name="Laine P."/>
            <person name="Niemi O."/>
            <person name="Nykyri J."/>
            <person name="Harjunpaa H."/>
            <person name="Auvinen P."/>
            <person name="Paulin L."/>
            <person name="Pirhonen M."/>
            <person name="Palva T."/>
            <person name="Holm L."/>
        </authorList>
    </citation>
    <scope>NUCLEOTIDE SEQUENCE [LARGE SCALE GENOMIC DNA]</scope>
    <source>
        <strain evidence="3 6">SCC3193</strain>
    </source>
</reference>
<dbReference type="Proteomes" id="UP001194579">
    <property type="component" value="Unassembled WGS sequence"/>
</dbReference>
<sequence>MKFITLDGEKQKTPTDVYDYFSKKFDFGPYFGRNSDALYDFMVPIDHEDKPLIVEWRNSSIFKKNHPDEFVRLLSAFNRIDEFSGFKEDVFKFNLY</sequence>
<accession>A0A0H3I991</accession>
<evidence type="ECO:0000313" key="7">
    <source>
        <dbReference type="Proteomes" id="UP000269665"/>
    </source>
</evidence>
<dbReference type="OrthoDB" id="7575400at2"/>
<evidence type="ECO:0000256" key="1">
    <source>
        <dbReference type="ARBA" id="ARBA00006845"/>
    </source>
</evidence>
<dbReference type="EMBL" id="WABS01000027">
    <property type="protein sequence ID" value="MBI0555647.1"/>
    <property type="molecule type" value="Genomic_DNA"/>
</dbReference>
<keyword evidence="8" id="KW-1185">Reference proteome</keyword>
<name>A0A0H3I991_PECPM</name>
<dbReference type="STRING" id="1905730.W5S_4492"/>
<dbReference type="InterPro" id="IPR000468">
    <property type="entry name" value="Barstar"/>
</dbReference>
<organism evidence="3 6">
    <name type="scientific">Pectobacterium parmentieri</name>
    <dbReference type="NCBI Taxonomy" id="1905730"/>
    <lineage>
        <taxon>Bacteria</taxon>
        <taxon>Pseudomonadati</taxon>
        <taxon>Pseudomonadota</taxon>
        <taxon>Gammaproteobacteria</taxon>
        <taxon>Enterobacterales</taxon>
        <taxon>Pectobacteriaceae</taxon>
        <taxon>Pectobacterium</taxon>
    </lineage>
</organism>
<evidence type="ECO:0000259" key="2">
    <source>
        <dbReference type="Pfam" id="PF01337"/>
    </source>
</evidence>
<dbReference type="EMBL" id="PSZG01000001">
    <property type="protein sequence ID" value="RKO78278.1"/>
    <property type="molecule type" value="Genomic_DNA"/>
</dbReference>
<dbReference type="Proteomes" id="UP000008044">
    <property type="component" value="Chromosome"/>
</dbReference>
<dbReference type="eggNOG" id="COG2732">
    <property type="taxonomic scope" value="Bacteria"/>
</dbReference>
<evidence type="ECO:0000313" key="4">
    <source>
        <dbReference type="EMBL" id="MBI0555647.1"/>
    </source>
</evidence>
<dbReference type="HOGENOM" id="CLU_2495405_0_0_6"/>
<dbReference type="Pfam" id="PF01337">
    <property type="entry name" value="Barstar"/>
    <property type="match status" value="1"/>
</dbReference>
<dbReference type="GeneID" id="45851695"/>